<sequence length="149" mass="15834">MPALSRRLVLAATALAVAAALVPQPAVAAPAPIAAVTARDYEKDGPHQPVKAAGDAAHTLYYPADITASTARHPVLIWGNGTGAAVEQYEALFTHLASWGYVIAAANTGESGSGQEMLRLQLPHFGMRTRFVRRRSPGAFSRQRERSFG</sequence>
<evidence type="ECO:0000313" key="3">
    <source>
        <dbReference type="Proteomes" id="UP000182740"/>
    </source>
</evidence>
<dbReference type="STRING" id="546364.SAMN04489730_6585"/>
<gene>
    <name evidence="2" type="ORF">SAMN04489730_6585</name>
</gene>
<dbReference type="Gene3D" id="3.40.50.1820">
    <property type="entry name" value="alpha/beta hydrolase"/>
    <property type="match status" value="1"/>
</dbReference>
<organism evidence="2 3">
    <name type="scientific">Amycolatopsis australiensis</name>
    <dbReference type="NCBI Taxonomy" id="546364"/>
    <lineage>
        <taxon>Bacteria</taxon>
        <taxon>Bacillati</taxon>
        <taxon>Actinomycetota</taxon>
        <taxon>Actinomycetes</taxon>
        <taxon>Pseudonocardiales</taxon>
        <taxon>Pseudonocardiaceae</taxon>
        <taxon>Amycolatopsis</taxon>
    </lineage>
</organism>
<name>A0A1K1SRX7_9PSEU</name>
<dbReference type="AlphaFoldDB" id="A0A1K1SRX7"/>
<evidence type="ECO:0000256" key="1">
    <source>
        <dbReference type="SAM" id="SignalP"/>
    </source>
</evidence>
<evidence type="ECO:0000313" key="2">
    <source>
        <dbReference type="EMBL" id="SFW87065.1"/>
    </source>
</evidence>
<dbReference type="InterPro" id="IPR006311">
    <property type="entry name" value="TAT_signal"/>
</dbReference>
<proteinExistence type="predicted"/>
<reference evidence="3" key="1">
    <citation type="submission" date="2016-11" db="EMBL/GenBank/DDBJ databases">
        <authorList>
            <person name="Varghese N."/>
            <person name="Submissions S."/>
        </authorList>
    </citation>
    <scope>NUCLEOTIDE SEQUENCE [LARGE SCALE GENOMIC DNA]</scope>
    <source>
        <strain evidence="3">DSM 44671</strain>
    </source>
</reference>
<accession>A0A1K1SRX7</accession>
<dbReference type="OrthoDB" id="9812672at2"/>
<dbReference type="SUPFAM" id="SSF53474">
    <property type="entry name" value="alpha/beta-Hydrolases"/>
    <property type="match status" value="1"/>
</dbReference>
<feature type="chain" id="PRO_5012362963" evidence="1">
    <location>
        <begin position="29"/>
        <end position="149"/>
    </location>
</feature>
<keyword evidence="3" id="KW-1185">Reference proteome</keyword>
<feature type="signal peptide" evidence="1">
    <location>
        <begin position="1"/>
        <end position="28"/>
    </location>
</feature>
<dbReference type="Proteomes" id="UP000182740">
    <property type="component" value="Unassembled WGS sequence"/>
</dbReference>
<dbReference type="PROSITE" id="PS51318">
    <property type="entry name" value="TAT"/>
    <property type="match status" value="1"/>
</dbReference>
<dbReference type="RefSeq" id="WP_072479889.1">
    <property type="nucleotide sequence ID" value="NZ_FPJG01000006.1"/>
</dbReference>
<dbReference type="EMBL" id="FPJG01000006">
    <property type="protein sequence ID" value="SFW87065.1"/>
    <property type="molecule type" value="Genomic_DNA"/>
</dbReference>
<protein>
    <submittedName>
        <fullName evidence="2">Uncharacterized protein</fullName>
    </submittedName>
</protein>
<dbReference type="InterPro" id="IPR029058">
    <property type="entry name" value="AB_hydrolase_fold"/>
</dbReference>
<keyword evidence="1" id="KW-0732">Signal</keyword>